<organism evidence="2 3">
    <name type="scientific">Candidatus Woesebacteria bacterium GW2011_GWA1_41_7</name>
    <dbReference type="NCBI Taxonomy" id="1618556"/>
    <lineage>
        <taxon>Bacteria</taxon>
        <taxon>Candidatus Woeseibacteriota</taxon>
    </lineage>
</organism>
<protein>
    <submittedName>
        <fullName evidence="2">Uncharacterized protein</fullName>
    </submittedName>
</protein>
<gene>
    <name evidence="2" type="ORF">UU74_C0053G0006</name>
</gene>
<keyword evidence="1" id="KW-0812">Transmembrane</keyword>
<comment type="caution">
    <text evidence="2">The sequence shown here is derived from an EMBL/GenBank/DDBJ whole genome shotgun (WGS) entry which is preliminary data.</text>
</comment>
<accession>A0A0G0WUT2</accession>
<evidence type="ECO:0000256" key="1">
    <source>
        <dbReference type="SAM" id="Phobius"/>
    </source>
</evidence>
<evidence type="ECO:0000313" key="3">
    <source>
        <dbReference type="Proteomes" id="UP000033969"/>
    </source>
</evidence>
<evidence type="ECO:0000313" key="2">
    <source>
        <dbReference type="EMBL" id="KKS15862.1"/>
    </source>
</evidence>
<sequence>MRQKGFVPILIVIILALAGIGGAYYFGMMEGNSLPVTIQTPSPVATSTPNATPTSKISIPIPTVKPTSTPTATPVVRSFEEEEMSMRKTLAGFEMYIGAKNTAGALSFFTPAQTSSAKAKYESIRTKNLSFGLQSWQFVEDSNYKLAVETINGGYRVRVYECRTDGTCPVLFFELVRNDSAENHFSVDRYYTASYSYQNNLGEEIKYQGFGL</sequence>
<proteinExistence type="predicted"/>
<dbReference type="Proteomes" id="UP000033969">
    <property type="component" value="Unassembled WGS sequence"/>
</dbReference>
<name>A0A0G0WUT2_9BACT</name>
<dbReference type="AlphaFoldDB" id="A0A0G0WUT2"/>
<keyword evidence="1" id="KW-1133">Transmembrane helix</keyword>
<feature type="transmembrane region" description="Helical" evidence="1">
    <location>
        <begin position="6"/>
        <end position="26"/>
    </location>
</feature>
<reference evidence="2 3" key="1">
    <citation type="journal article" date="2015" name="Nature">
        <title>rRNA introns, odd ribosomes, and small enigmatic genomes across a large radiation of phyla.</title>
        <authorList>
            <person name="Brown C.T."/>
            <person name="Hug L.A."/>
            <person name="Thomas B.C."/>
            <person name="Sharon I."/>
            <person name="Castelle C.J."/>
            <person name="Singh A."/>
            <person name="Wilkins M.J."/>
            <person name="Williams K.H."/>
            <person name="Banfield J.F."/>
        </authorList>
    </citation>
    <scope>NUCLEOTIDE SEQUENCE [LARGE SCALE GENOMIC DNA]</scope>
</reference>
<keyword evidence="1" id="KW-0472">Membrane</keyword>
<dbReference type="EMBL" id="LCBU01000053">
    <property type="protein sequence ID" value="KKS15862.1"/>
    <property type="molecule type" value="Genomic_DNA"/>
</dbReference>